<sequence>MNKLVAAFALAMGATALSTPSWADQSIGLLGGITGGAAALAPEIMKSYDFAVKQINDQGGLLKGEKLIGVVADDGCNPQIGADAAGKVVNVSKVIGIVGPWCSGAVISAANSVTIPAAIVLITPAGTSPVITTLKDNDTVFRTVPSDEYQGQVLARTMLERGVKKIAVAYINNDYGKGLAEAFKKEYEAKGGKIAGYAAHDESKPSYRADLAELAKGGADTLLVLDYGDTSGLTIVRESIENDFFKNFVGSEGMRSAALINGIGADNLANFLVSSPKGEQSDALDTFNNEFKEAGGDPNGTFVTNSYDAVFLLALAIEKASGEKSKISAALRDVTAGKGDVVEPGQWKKAKELIDAGKDIHYKGASGEFKFDKNGDVPGSYGLYKVNGKDYELLTTMK</sequence>
<evidence type="ECO:0000259" key="7">
    <source>
        <dbReference type="Pfam" id="PF01094"/>
    </source>
</evidence>
<gene>
    <name evidence="8" type="ORF">O7A05_10400</name>
</gene>
<dbReference type="EMBL" id="JAPYKO010000005">
    <property type="protein sequence ID" value="MEI9402565.1"/>
    <property type="molecule type" value="Genomic_DNA"/>
</dbReference>
<dbReference type="SUPFAM" id="SSF53822">
    <property type="entry name" value="Periplasmic binding protein-like I"/>
    <property type="match status" value="1"/>
</dbReference>
<dbReference type="InterPro" id="IPR028082">
    <property type="entry name" value="Peripla_BP_I"/>
</dbReference>
<feature type="chain" id="PRO_5045058564" evidence="6">
    <location>
        <begin position="24"/>
        <end position="398"/>
    </location>
</feature>
<evidence type="ECO:0000256" key="3">
    <source>
        <dbReference type="ARBA" id="ARBA00022970"/>
    </source>
</evidence>
<dbReference type="PANTHER" id="PTHR30483:SF6">
    <property type="entry name" value="PERIPLASMIC BINDING PROTEIN OF ABC TRANSPORTER FOR NATURAL AMINO ACIDS"/>
    <property type="match status" value="1"/>
</dbReference>
<dbReference type="InterPro" id="IPR001828">
    <property type="entry name" value="ANF_lig-bd_rcpt"/>
</dbReference>
<comment type="subcellular location">
    <subcellularLocation>
        <location evidence="1">Membrane</location>
    </subcellularLocation>
</comment>
<dbReference type="Pfam" id="PF01094">
    <property type="entry name" value="ANF_receptor"/>
    <property type="match status" value="1"/>
</dbReference>
<accession>A0ABU8KBS7</accession>
<evidence type="ECO:0000256" key="5">
    <source>
        <dbReference type="ARBA" id="ARBA00023136"/>
    </source>
</evidence>
<dbReference type="CDD" id="cd06346">
    <property type="entry name" value="PBP1_ABC_ligand_binding-like"/>
    <property type="match status" value="1"/>
</dbReference>
<comment type="caution">
    <text evidence="8">The sequence shown here is derived from an EMBL/GenBank/DDBJ whole genome shotgun (WGS) entry which is preliminary data.</text>
</comment>
<evidence type="ECO:0000256" key="6">
    <source>
        <dbReference type="SAM" id="SignalP"/>
    </source>
</evidence>
<keyword evidence="2" id="KW-0812">Transmembrane</keyword>
<reference evidence="8 9" key="1">
    <citation type="submission" date="2022-12" db="EMBL/GenBank/DDBJ databases">
        <authorList>
            <person name="Muema E."/>
        </authorList>
    </citation>
    <scope>NUCLEOTIDE SEQUENCE [LARGE SCALE GENOMIC DNA]</scope>
    <source>
        <strain evidence="9">1330</strain>
    </source>
</reference>
<dbReference type="Proteomes" id="UP001366503">
    <property type="component" value="Unassembled WGS sequence"/>
</dbReference>
<dbReference type="InterPro" id="IPR051010">
    <property type="entry name" value="BCAA_transport"/>
</dbReference>
<evidence type="ECO:0000256" key="1">
    <source>
        <dbReference type="ARBA" id="ARBA00004370"/>
    </source>
</evidence>
<keyword evidence="6" id="KW-0732">Signal</keyword>
<keyword evidence="4" id="KW-1133">Transmembrane helix</keyword>
<keyword evidence="9" id="KW-1185">Reference proteome</keyword>
<evidence type="ECO:0000313" key="8">
    <source>
        <dbReference type="EMBL" id="MEI9402565.1"/>
    </source>
</evidence>
<feature type="domain" description="Receptor ligand binding region" evidence="7">
    <location>
        <begin position="46"/>
        <end position="388"/>
    </location>
</feature>
<proteinExistence type="predicted"/>
<evidence type="ECO:0000256" key="4">
    <source>
        <dbReference type="ARBA" id="ARBA00022989"/>
    </source>
</evidence>
<dbReference type="PANTHER" id="PTHR30483">
    <property type="entry name" value="LEUCINE-SPECIFIC-BINDING PROTEIN"/>
    <property type="match status" value="1"/>
</dbReference>
<keyword evidence="3" id="KW-0813">Transport</keyword>
<keyword evidence="5" id="KW-0472">Membrane</keyword>
<dbReference type="Gene3D" id="3.40.50.2300">
    <property type="match status" value="2"/>
</dbReference>
<protein>
    <submittedName>
        <fullName evidence="8">ABC transporter substrate-binding protein</fullName>
    </submittedName>
</protein>
<feature type="signal peptide" evidence="6">
    <location>
        <begin position="1"/>
        <end position="23"/>
    </location>
</feature>
<evidence type="ECO:0000313" key="9">
    <source>
        <dbReference type="Proteomes" id="UP001366503"/>
    </source>
</evidence>
<evidence type="ECO:0000256" key="2">
    <source>
        <dbReference type="ARBA" id="ARBA00022692"/>
    </source>
</evidence>
<keyword evidence="3" id="KW-0029">Amino-acid transport</keyword>
<dbReference type="RefSeq" id="WP_337092942.1">
    <property type="nucleotide sequence ID" value="NZ_JAPYKO010000005.1"/>
</dbReference>
<name>A0ABU8KBS7_9HYPH</name>
<organism evidence="8 9">
    <name type="scientific">Mesorhizobium argentiipisi</name>
    <dbReference type="NCBI Taxonomy" id="3015175"/>
    <lineage>
        <taxon>Bacteria</taxon>
        <taxon>Pseudomonadati</taxon>
        <taxon>Pseudomonadota</taxon>
        <taxon>Alphaproteobacteria</taxon>
        <taxon>Hyphomicrobiales</taxon>
        <taxon>Phyllobacteriaceae</taxon>
        <taxon>Mesorhizobium</taxon>
    </lineage>
</organism>